<accession>A0A3M2LI73</accession>
<reference evidence="10 11" key="1">
    <citation type="submission" date="2018-10" db="EMBL/GenBank/DDBJ databases">
        <title>Isolation, diversity and antifungal activity of actinobacteria from wheat.</title>
        <authorList>
            <person name="Han C."/>
        </authorList>
    </citation>
    <scope>NUCLEOTIDE SEQUENCE [LARGE SCALE GENOMIC DNA]</scope>
    <source>
        <strain evidence="10 11">NEAU-YY642</strain>
    </source>
</reference>
<feature type="region of interest" description="Disordered" evidence="7">
    <location>
        <begin position="431"/>
        <end position="459"/>
    </location>
</feature>
<feature type="transmembrane region" description="Helical" evidence="8">
    <location>
        <begin position="123"/>
        <end position="143"/>
    </location>
</feature>
<feature type="transmembrane region" description="Helical" evidence="8">
    <location>
        <begin position="99"/>
        <end position="117"/>
    </location>
</feature>
<evidence type="ECO:0000313" key="10">
    <source>
        <dbReference type="EMBL" id="RMI36243.1"/>
    </source>
</evidence>
<feature type="transmembrane region" description="Helical" evidence="8">
    <location>
        <begin position="279"/>
        <end position="297"/>
    </location>
</feature>
<dbReference type="GO" id="GO:0022857">
    <property type="term" value="F:transmembrane transporter activity"/>
    <property type="evidence" value="ECO:0007669"/>
    <property type="project" value="InterPro"/>
</dbReference>
<evidence type="ECO:0000256" key="4">
    <source>
        <dbReference type="ARBA" id="ARBA00022692"/>
    </source>
</evidence>
<keyword evidence="3" id="KW-1003">Cell membrane</keyword>
<feature type="region of interest" description="Disordered" evidence="7">
    <location>
        <begin position="1"/>
        <end position="22"/>
    </location>
</feature>
<feature type="transmembrane region" description="Helical" evidence="8">
    <location>
        <begin position="400"/>
        <end position="419"/>
    </location>
</feature>
<evidence type="ECO:0000256" key="1">
    <source>
        <dbReference type="ARBA" id="ARBA00004651"/>
    </source>
</evidence>
<keyword evidence="6 8" id="KW-0472">Membrane</keyword>
<feature type="transmembrane region" description="Helical" evidence="8">
    <location>
        <begin position="333"/>
        <end position="359"/>
    </location>
</feature>
<dbReference type="PANTHER" id="PTHR23513">
    <property type="entry name" value="INTEGRAL MEMBRANE EFFLUX PROTEIN-RELATED"/>
    <property type="match status" value="1"/>
</dbReference>
<evidence type="ECO:0000259" key="9">
    <source>
        <dbReference type="PROSITE" id="PS50850"/>
    </source>
</evidence>
<proteinExistence type="predicted"/>
<evidence type="ECO:0000256" key="6">
    <source>
        <dbReference type="ARBA" id="ARBA00023136"/>
    </source>
</evidence>
<protein>
    <submittedName>
        <fullName evidence="10">MFS transporter</fullName>
    </submittedName>
</protein>
<organism evidence="10 11">
    <name type="scientific">Streptomyces triticirhizae</name>
    <dbReference type="NCBI Taxonomy" id="2483353"/>
    <lineage>
        <taxon>Bacteria</taxon>
        <taxon>Bacillati</taxon>
        <taxon>Actinomycetota</taxon>
        <taxon>Actinomycetes</taxon>
        <taxon>Kitasatosporales</taxon>
        <taxon>Streptomycetaceae</taxon>
        <taxon>Streptomyces</taxon>
    </lineage>
</organism>
<evidence type="ECO:0000256" key="3">
    <source>
        <dbReference type="ARBA" id="ARBA00022475"/>
    </source>
</evidence>
<dbReference type="InterPro" id="IPR010290">
    <property type="entry name" value="TM_effector"/>
</dbReference>
<sequence length="459" mass="47093">MTASPETAATPGAPDAAATDGPPPLAKNRDFRLLWTGQTVSLVGTEISEVAFPLLAILTLNASAGDLGLINAARTLPALAVTLLAGIAVDRMRRRRAMLMANLLRAGTVGVVILLAWTNGLSIAALCLLGFLLGSFAIVFDLAHQAALPRVVRPDDLPAANSRLETSLNVARIGGPGLAGGLVSVVKAPGALVVDLVSYLVSAVTLGLMRTPDDPPAPRTEKRPPIRTELMSGLRLVFRNRSLRALTLEAAVFNFGIQIFLTLFLLYGTRTAGLSTAQLGLAMTIGSAGGLAGALLMPRIVGRLGLGRTLVRAAVVAGVGPLATVAFTGPGTLVMVMIVLSFFTTLFGVVVASICTAVLRQCLTPNDMMGRAVSAELFLTGGVLPVAALVAGLLGETIGVRGAMLVGALIVPLSLLALLNSPVTRLATPEDALAHQAVSPRENGPGNGPEDESGAGATR</sequence>
<gene>
    <name evidence="10" type="ORF">EBN88_22040</name>
</gene>
<dbReference type="RefSeq" id="WP_122185647.1">
    <property type="nucleotide sequence ID" value="NZ_RFFJ01000150.1"/>
</dbReference>
<feature type="compositionally biased region" description="Low complexity" evidence="7">
    <location>
        <begin position="7"/>
        <end position="20"/>
    </location>
</feature>
<keyword evidence="2" id="KW-0813">Transport</keyword>
<comment type="caution">
    <text evidence="10">The sequence shown here is derived from an EMBL/GenBank/DDBJ whole genome shotgun (WGS) entry which is preliminary data.</text>
</comment>
<evidence type="ECO:0000313" key="11">
    <source>
        <dbReference type="Proteomes" id="UP000278673"/>
    </source>
</evidence>
<dbReference type="Gene3D" id="1.20.1250.20">
    <property type="entry name" value="MFS general substrate transporter like domains"/>
    <property type="match status" value="1"/>
</dbReference>
<keyword evidence="4 8" id="KW-0812">Transmembrane</keyword>
<evidence type="ECO:0000256" key="2">
    <source>
        <dbReference type="ARBA" id="ARBA00022448"/>
    </source>
</evidence>
<dbReference type="AlphaFoldDB" id="A0A3M2LI73"/>
<keyword evidence="5 8" id="KW-1133">Transmembrane helix</keyword>
<dbReference type="InterPro" id="IPR020846">
    <property type="entry name" value="MFS_dom"/>
</dbReference>
<dbReference type="EMBL" id="RFFJ01000150">
    <property type="protein sequence ID" value="RMI36243.1"/>
    <property type="molecule type" value="Genomic_DNA"/>
</dbReference>
<dbReference type="SUPFAM" id="SSF103473">
    <property type="entry name" value="MFS general substrate transporter"/>
    <property type="match status" value="1"/>
</dbReference>
<keyword evidence="11" id="KW-1185">Reference proteome</keyword>
<feature type="transmembrane region" description="Helical" evidence="8">
    <location>
        <begin position="245"/>
        <end position="267"/>
    </location>
</feature>
<dbReference type="PANTHER" id="PTHR23513:SF6">
    <property type="entry name" value="MAJOR FACILITATOR SUPERFAMILY ASSOCIATED DOMAIN-CONTAINING PROTEIN"/>
    <property type="match status" value="1"/>
</dbReference>
<name>A0A3M2LI73_9ACTN</name>
<evidence type="ECO:0000256" key="7">
    <source>
        <dbReference type="SAM" id="MobiDB-lite"/>
    </source>
</evidence>
<dbReference type="PROSITE" id="PS50850">
    <property type="entry name" value="MFS"/>
    <property type="match status" value="1"/>
</dbReference>
<dbReference type="CDD" id="cd06173">
    <property type="entry name" value="MFS_MefA_like"/>
    <property type="match status" value="1"/>
</dbReference>
<dbReference type="InterPro" id="IPR036259">
    <property type="entry name" value="MFS_trans_sf"/>
</dbReference>
<comment type="subcellular location">
    <subcellularLocation>
        <location evidence="1">Cell membrane</location>
        <topology evidence="1">Multi-pass membrane protein</topology>
    </subcellularLocation>
</comment>
<feature type="transmembrane region" description="Helical" evidence="8">
    <location>
        <begin position="309"/>
        <end position="327"/>
    </location>
</feature>
<feature type="domain" description="Major facilitator superfamily (MFS) profile" evidence="9">
    <location>
        <begin position="242"/>
        <end position="459"/>
    </location>
</feature>
<dbReference type="Proteomes" id="UP000278673">
    <property type="component" value="Unassembled WGS sequence"/>
</dbReference>
<dbReference type="Pfam" id="PF05977">
    <property type="entry name" value="MFS_3"/>
    <property type="match status" value="1"/>
</dbReference>
<feature type="transmembrane region" description="Helical" evidence="8">
    <location>
        <begin position="371"/>
        <end position="394"/>
    </location>
</feature>
<dbReference type="GO" id="GO:0005886">
    <property type="term" value="C:plasma membrane"/>
    <property type="evidence" value="ECO:0007669"/>
    <property type="project" value="UniProtKB-SubCell"/>
</dbReference>
<evidence type="ECO:0000256" key="8">
    <source>
        <dbReference type="SAM" id="Phobius"/>
    </source>
</evidence>
<evidence type="ECO:0000256" key="5">
    <source>
        <dbReference type="ARBA" id="ARBA00022989"/>
    </source>
</evidence>